<keyword evidence="1" id="KW-0645">Protease</keyword>
<reference evidence="1 2" key="1">
    <citation type="journal article" date="2018" name="Front. Plant Sci.">
        <title>Red Clover (Trifolium pratense) and Zigzag Clover (T. medium) - A Picture of Genomic Similarities and Differences.</title>
        <authorList>
            <person name="Dluhosova J."/>
            <person name="Istvanek J."/>
            <person name="Nedelnik J."/>
            <person name="Repkova J."/>
        </authorList>
    </citation>
    <scope>NUCLEOTIDE SEQUENCE [LARGE SCALE GENOMIC DNA]</scope>
    <source>
        <strain evidence="2">cv. 10/8</strain>
        <tissue evidence="1">Leaf</tissue>
    </source>
</reference>
<sequence length="50" mass="5310">PCSASTGACYNTGHVVFEEGLKVVEGFSAYGFDALDMCLVPDVVIPPKFK</sequence>
<evidence type="ECO:0000313" key="1">
    <source>
        <dbReference type="EMBL" id="MCI75711.1"/>
    </source>
</evidence>
<name>A0A392UQ52_9FABA</name>
<evidence type="ECO:0000313" key="2">
    <source>
        <dbReference type="Proteomes" id="UP000265520"/>
    </source>
</evidence>
<accession>A0A392UQ52</accession>
<dbReference type="Proteomes" id="UP000265520">
    <property type="component" value="Unassembled WGS sequence"/>
</dbReference>
<comment type="caution">
    <text evidence="1">The sequence shown here is derived from an EMBL/GenBank/DDBJ whole genome shotgun (WGS) entry which is preliminary data.</text>
</comment>
<feature type="non-terminal residue" evidence="1">
    <location>
        <position position="50"/>
    </location>
</feature>
<dbReference type="AlphaFoldDB" id="A0A392UQ52"/>
<protein>
    <submittedName>
        <fullName evidence="1">Gag-protease polyprotein</fullName>
    </submittedName>
</protein>
<dbReference type="GO" id="GO:0008233">
    <property type="term" value="F:peptidase activity"/>
    <property type="evidence" value="ECO:0007669"/>
    <property type="project" value="UniProtKB-KW"/>
</dbReference>
<keyword evidence="2" id="KW-1185">Reference proteome</keyword>
<feature type="non-terminal residue" evidence="1">
    <location>
        <position position="1"/>
    </location>
</feature>
<dbReference type="EMBL" id="LXQA010889261">
    <property type="protein sequence ID" value="MCI75711.1"/>
    <property type="molecule type" value="Genomic_DNA"/>
</dbReference>
<dbReference type="GO" id="GO:0006508">
    <property type="term" value="P:proteolysis"/>
    <property type="evidence" value="ECO:0007669"/>
    <property type="project" value="UniProtKB-KW"/>
</dbReference>
<keyword evidence="1" id="KW-0378">Hydrolase</keyword>
<proteinExistence type="predicted"/>
<organism evidence="1 2">
    <name type="scientific">Trifolium medium</name>
    <dbReference type="NCBI Taxonomy" id="97028"/>
    <lineage>
        <taxon>Eukaryota</taxon>
        <taxon>Viridiplantae</taxon>
        <taxon>Streptophyta</taxon>
        <taxon>Embryophyta</taxon>
        <taxon>Tracheophyta</taxon>
        <taxon>Spermatophyta</taxon>
        <taxon>Magnoliopsida</taxon>
        <taxon>eudicotyledons</taxon>
        <taxon>Gunneridae</taxon>
        <taxon>Pentapetalae</taxon>
        <taxon>rosids</taxon>
        <taxon>fabids</taxon>
        <taxon>Fabales</taxon>
        <taxon>Fabaceae</taxon>
        <taxon>Papilionoideae</taxon>
        <taxon>50 kb inversion clade</taxon>
        <taxon>NPAAA clade</taxon>
        <taxon>Hologalegina</taxon>
        <taxon>IRL clade</taxon>
        <taxon>Trifolieae</taxon>
        <taxon>Trifolium</taxon>
    </lineage>
</organism>